<sequence length="177" mass="20882">MKLSKRDKLEILMEGVQRETDYQDIRAFFLDEHEKGKVPDFGVEWADDYSMQLKFNNCPHDYYMEFSEDASYELDGELPTIFCLPKNGERATYSFLGDDSIIVKYKKFIDPRRDNFRPNMGMKNILKLLHKQLKEETGVACLPEYSSPKAKNSRKDKQIRAIRIPDDQPKITDYFFV</sequence>
<gene>
    <name evidence="1" type="ORF">GSOID_T00003421001</name>
</gene>
<evidence type="ECO:0000313" key="2">
    <source>
        <dbReference type="Proteomes" id="UP000001307"/>
    </source>
</evidence>
<organism evidence="1">
    <name type="scientific">Oikopleura dioica</name>
    <name type="common">Tunicate</name>
    <dbReference type="NCBI Taxonomy" id="34765"/>
    <lineage>
        <taxon>Eukaryota</taxon>
        <taxon>Metazoa</taxon>
        <taxon>Chordata</taxon>
        <taxon>Tunicata</taxon>
        <taxon>Appendicularia</taxon>
        <taxon>Copelata</taxon>
        <taxon>Oikopleuridae</taxon>
        <taxon>Oikopleura</taxon>
    </lineage>
</organism>
<dbReference type="AlphaFoldDB" id="E4X6Z0"/>
<keyword evidence="2" id="KW-1185">Reference proteome</keyword>
<protein>
    <submittedName>
        <fullName evidence="1">Uncharacterized protein</fullName>
    </submittedName>
</protein>
<reference evidence="1" key="1">
    <citation type="journal article" date="2010" name="Science">
        <title>Plasticity of animal genome architecture unmasked by rapid evolution of a pelagic tunicate.</title>
        <authorList>
            <person name="Denoeud F."/>
            <person name="Henriet S."/>
            <person name="Mungpakdee S."/>
            <person name="Aury J.M."/>
            <person name="Da Silva C."/>
            <person name="Brinkmann H."/>
            <person name="Mikhaleva J."/>
            <person name="Olsen L.C."/>
            <person name="Jubin C."/>
            <person name="Canestro C."/>
            <person name="Bouquet J.M."/>
            <person name="Danks G."/>
            <person name="Poulain J."/>
            <person name="Campsteijn C."/>
            <person name="Adamski M."/>
            <person name="Cross I."/>
            <person name="Yadetie F."/>
            <person name="Muffato M."/>
            <person name="Louis A."/>
            <person name="Butcher S."/>
            <person name="Tsagkogeorga G."/>
            <person name="Konrad A."/>
            <person name="Singh S."/>
            <person name="Jensen M.F."/>
            <person name="Cong E.H."/>
            <person name="Eikeseth-Otteraa H."/>
            <person name="Noel B."/>
            <person name="Anthouard V."/>
            <person name="Porcel B.M."/>
            <person name="Kachouri-Lafond R."/>
            <person name="Nishino A."/>
            <person name="Ugolini M."/>
            <person name="Chourrout P."/>
            <person name="Nishida H."/>
            <person name="Aasland R."/>
            <person name="Huzurbazar S."/>
            <person name="Westhof E."/>
            <person name="Delsuc F."/>
            <person name="Lehrach H."/>
            <person name="Reinhardt R."/>
            <person name="Weissenbach J."/>
            <person name="Roy S.W."/>
            <person name="Artiguenave F."/>
            <person name="Postlethwait J.H."/>
            <person name="Manak J.R."/>
            <person name="Thompson E.M."/>
            <person name="Jaillon O."/>
            <person name="Du Pasquier L."/>
            <person name="Boudinot P."/>
            <person name="Liberles D.A."/>
            <person name="Volff J.N."/>
            <person name="Philippe H."/>
            <person name="Lenhard B."/>
            <person name="Roest Crollius H."/>
            <person name="Wincker P."/>
            <person name="Chourrout D."/>
        </authorList>
    </citation>
    <scope>NUCLEOTIDE SEQUENCE [LARGE SCALE GENOMIC DNA]</scope>
</reference>
<dbReference type="EMBL" id="FN653027">
    <property type="protein sequence ID" value="CBY08050.1"/>
    <property type="molecule type" value="Genomic_DNA"/>
</dbReference>
<proteinExistence type="predicted"/>
<name>E4X6Z0_OIKDI</name>
<evidence type="ECO:0000313" key="1">
    <source>
        <dbReference type="EMBL" id="CBY08050.1"/>
    </source>
</evidence>
<dbReference type="Proteomes" id="UP000001307">
    <property type="component" value="Unassembled WGS sequence"/>
</dbReference>
<accession>E4X6Z0</accession>
<dbReference type="InParanoid" id="E4X6Z0"/>